<organism evidence="2 3">
    <name type="scientific">Liparis tanakae</name>
    <name type="common">Tanaka's snailfish</name>
    <dbReference type="NCBI Taxonomy" id="230148"/>
    <lineage>
        <taxon>Eukaryota</taxon>
        <taxon>Metazoa</taxon>
        <taxon>Chordata</taxon>
        <taxon>Craniata</taxon>
        <taxon>Vertebrata</taxon>
        <taxon>Euteleostomi</taxon>
        <taxon>Actinopterygii</taxon>
        <taxon>Neopterygii</taxon>
        <taxon>Teleostei</taxon>
        <taxon>Neoteleostei</taxon>
        <taxon>Acanthomorphata</taxon>
        <taxon>Eupercaria</taxon>
        <taxon>Perciformes</taxon>
        <taxon>Cottioidei</taxon>
        <taxon>Cottales</taxon>
        <taxon>Liparidae</taxon>
        <taxon>Liparis</taxon>
    </lineage>
</organism>
<sequence>MLCHHTRGYAGLVPACHRQMANLRPVPFDAERHKYVTRVVGCNLVPKTLQVQAAGSDQTTPEKRQSGTNNWAGNKTPVKIVTDLTLLCRGNK</sequence>
<comment type="caution">
    <text evidence="2">The sequence shown here is derived from an EMBL/GenBank/DDBJ whole genome shotgun (WGS) entry which is preliminary data.</text>
</comment>
<reference evidence="2 3" key="1">
    <citation type="submission" date="2019-03" db="EMBL/GenBank/DDBJ databases">
        <title>First draft genome of Liparis tanakae, snailfish: a comprehensive survey of snailfish specific genes.</title>
        <authorList>
            <person name="Kim W."/>
            <person name="Song I."/>
            <person name="Jeong J.-H."/>
            <person name="Kim D."/>
            <person name="Kim S."/>
            <person name="Ryu S."/>
            <person name="Song J.Y."/>
            <person name="Lee S.K."/>
        </authorList>
    </citation>
    <scope>NUCLEOTIDE SEQUENCE [LARGE SCALE GENOMIC DNA]</scope>
    <source>
        <tissue evidence="2">Muscle</tissue>
    </source>
</reference>
<gene>
    <name evidence="2" type="ORF">EYF80_037542</name>
</gene>
<evidence type="ECO:0000313" key="2">
    <source>
        <dbReference type="EMBL" id="TNN52266.1"/>
    </source>
</evidence>
<proteinExistence type="predicted"/>
<evidence type="ECO:0000256" key="1">
    <source>
        <dbReference type="SAM" id="MobiDB-lite"/>
    </source>
</evidence>
<keyword evidence="3" id="KW-1185">Reference proteome</keyword>
<evidence type="ECO:0000313" key="3">
    <source>
        <dbReference type="Proteomes" id="UP000314294"/>
    </source>
</evidence>
<dbReference type="AlphaFoldDB" id="A0A4Z2GFG0"/>
<protein>
    <submittedName>
        <fullName evidence="2">Uncharacterized protein</fullName>
    </submittedName>
</protein>
<accession>A0A4Z2GFG0</accession>
<feature type="region of interest" description="Disordered" evidence="1">
    <location>
        <begin position="52"/>
        <end position="74"/>
    </location>
</feature>
<dbReference type="Proteomes" id="UP000314294">
    <property type="component" value="Unassembled WGS sequence"/>
</dbReference>
<name>A0A4Z2GFG0_9TELE</name>
<dbReference type="EMBL" id="SRLO01000553">
    <property type="protein sequence ID" value="TNN52266.1"/>
    <property type="molecule type" value="Genomic_DNA"/>
</dbReference>